<dbReference type="Proteomes" id="UP000028725">
    <property type="component" value="Unassembled WGS sequence"/>
</dbReference>
<dbReference type="AlphaFoldDB" id="A0A085WGG5"/>
<organism evidence="3 4">
    <name type="scientific">Hyalangium minutum</name>
    <dbReference type="NCBI Taxonomy" id="394096"/>
    <lineage>
        <taxon>Bacteria</taxon>
        <taxon>Pseudomonadati</taxon>
        <taxon>Myxococcota</taxon>
        <taxon>Myxococcia</taxon>
        <taxon>Myxococcales</taxon>
        <taxon>Cystobacterineae</taxon>
        <taxon>Archangiaceae</taxon>
        <taxon>Hyalangium</taxon>
    </lineage>
</organism>
<dbReference type="Gene3D" id="3.30.1150.10">
    <property type="match status" value="1"/>
</dbReference>
<dbReference type="InterPro" id="IPR037682">
    <property type="entry name" value="TonB_C"/>
</dbReference>
<gene>
    <name evidence="3" type="ORF">DB31_8992</name>
</gene>
<dbReference type="STRING" id="394096.DB31_8992"/>
<comment type="caution">
    <text evidence="3">The sequence shown here is derived from an EMBL/GenBank/DDBJ whole genome shotgun (WGS) entry which is preliminary data.</text>
</comment>
<feature type="domain" description="TonB C-terminal" evidence="2">
    <location>
        <begin position="152"/>
        <end position="221"/>
    </location>
</feature>
<protein>
    <submittedName>
        <fullName evidence="3">Ferric siderophore transport system, periplasmic binding protein TonB</fullName>
    </submittedName>
</protein>
<sequence length="228" mass="24560">MSLLVHAGILGAVLVLSAGVAEQVEKEPVVVVFKRPPPRGTPIPPAHKAVEPSKPKTPKPAKRPEMRAPIAVPTQPPPETAPVPDPQVEPEKDLPYDPDGRPDGIAGVAPCMTCVIDPDATHTDVAEPTGEEVMPFVSGNMTPPSLLSGASLQYTREALEARVEGLLIARCTITREGRVENCKVIKGLPHMSDTVVSALETRRYTPVQYQGRPISVTYNFHVKLDLPR</sequence>
<dbReference type="Pfam" id="PF03544">
    <property type="entry name" value="TonB_C"/>
    <property type="match status" value="1"/>
</dbReference>
<evidence type="ECO:0000313" key="3">
    <source>
        <dbReference type="EMBL" id="KFE66778.1"/>
    </source>
</evidence>
<reference evidence="3 4" key="1">
    <citation type="submission" date="2014-04" db="EMBL/GenBank/DDBJ databases">
        <title>Genome assembly of Hyalangium minutum DSM 14724.</title>
        <authorList>
            <person name="Sharma G."/>
            <person name="Subramanian S."/>
        </authorList>
    </citation>
    <scope>NUCLEOTIDE SEQUENCE [LARGE SCALE GENOMIC DNA]</scope>
    <source>
        <strain evidence="3 4">DSM 14724</strain>
    </source>
</reference>
<dbReference type="EMBL" id="JMCB01000009">
    <property type="protein sequence ID" value="KFE66778.1"/>
    <property type="molecule type" value="Genomic_DNA"/>
</dbReference>
<dbReference type="SUPFAM" id="SSF74653">
    <property type="entry name" value="TolA/TonB C-terminal domain"/>
    <property type="match status" value="1"/>
</dbReference>
<dbReference type="GO" id="GO:0055085">
    <property type="term" value="P:transmembrane transport"/>
    <property type="evidence" value="ECO:0007669"/>
    <property type="project" value="InterPro"/>
</dbReference>
<evidence type="ECO:0000313" key="4">
    <source>
        <dbReference type="Proteomes" id="UP000028725"/>
    </source>
</evidence>
<feature type="compositionally biased region" description="Basic and acidic residues" evidence="1">
    <location>
        <begin position="89"/>
        <end position="102"/>
    </location>
</feature>
<feature type="compositionally biased region" description="Pro residues" evidence="1">
    <location>
        <begin position="74"/>
        <end position="87"/>
    </location>
</feature>
<name>A0A085WGG5_9BACT</name>
<evidence type="ECO:0000259" key="2">
    <source>
        <dbReference type="Pfam" id="PF03544"/>
    </source>
</evidence>
<keyword evidence="4" id="KW-1185">Reference proteome</keyword>
<accession>A0A085WGG5</accession>
<evidence type="ECO:0000256" key="1">
    <source>
        <dbReference type="SAM" id="MobiDB-lite"/>
    </source>
</evidence>
<feature type="region of interest" description="Disordered" evidence="1">
    <location>
        <begin position="34"/>
        <end position="103"/>
    </location>
</feature>
<proteinExistence type="predicted"/>